<dbReference type="Pfam" id="PF13589">
    <property type="entry name" value="HATPase_c_3"/>
    <property type="match status" value="1"/>
</dbReference>
<dbReference type="SMART" id="SM01340">
    <property type="entry name" value="DNA_mis_repair"/>
    <property type="match status" value="1"/>
</dbReference>
<evidence type="ECO:0000256" key="1">
    <source>
        <dbReference type="ARBA" id="ARBA00006082"/>
    </source>
</evidence>
<feature type="compositionally biased region" description="Basic and acidic residues" evidence="4">
    <location>
        <begin position="512"/>
        <end position="538"/>
    </location>
</feature>
<feature type="domain" description="DNA mismatch repair protein S5" evidence="6">
    <location>
        <begin position="217"/>
        <end position="361"/>
    </location>
</feature>
<feature type="region of interest" description="Disordered" evidence="4">
    <location>
        <begin position="709"/>
        <end position="741"/>
    </location>
</feature>
<name>A0A6A6VI06_9PLEO</name>
<dbReference type="GO" id="GO:0005524">
    <property type="term" value="F:ATP binding"/>
    <property type="evidence" value="ECO:0007669"/>
    <property type="project" value="InterPro"/>
</dbReference>
<dbReference type="InterPro" id="IPR014721">
    <property type="entry name" value="Ribsml_uS5_D2-typ_fold_subgr"/>
</dbReference>
<reference evidence="7" key="1">
    <citation type="journal article" date="2020" name="Stud. Mycol.">
        <title>101 Dothideomycetes genomes: a test case for predicting lifestyles and emergence of pathogens.</title>
        <authorList>
            <person name="Haridas S."/>
            <person name="Albert R."/>
            <person name="Binder M."/>
            <person name="Bloem J."/>
            <person name="Labutti K."/>
            <person name="Salamov A."/>
            <person name="Andreopoulos B."/>
            <person name="Baker S."/>
            <person name="Barry K."/>
            <person name="Bills G."/>
            <person name="Bluhm B."/>
            <person name="Cannon C."/>
            <person name="Castanera R."/>
            <person name="Culley D."/>
            <person name="Daum C."/>
            <person name="Ezra D."/>
            <person name="Gonzalez J."/>
            <person name="Henrissat B."/>
            <person name="Kuo A."/>
            <person name="Liang C."/>
            <person name="Lipzen A."/>
            <person name="Lutzoni F."/>
            <person name="Magnuson J."/>
            <person name="Mondo S."/>
            <person name="Nolan M."/>
            <person name="Ohm R."/>
            <person name="Pangilinan J."/>
            <person name="Park H.-J."/>
            <person name="Ramirez L."/>
            <person name="Alfaro M."/>
            <person name="Sun H."/>
            <person name="Tritt A."/>
            <person name="Yoshinaga Y."/>
            <person name="Zwiers L.-H."/>
            <person name="Turgeon B."/>
            <person name="Goodwin S."/>
            <person name="Spatafora J."/>
            <person name="Crous P."/>
            <person name="Grigoriev I."/>
        </authorList>
    </citation>
    <scope>NUCLEOTIDE SEQUENCE</scope>
    <source>
        <strain evidence="7">CBS 119925</strain>
    </source>
</reference>
<feature type="region of interest" description="Disordered" evidence="4">
    <location>
        <begin position="629"/>
        <end position="689"/>
    </location>
</feature>
<dbReference type="SUPFAM" id="SSF118116">
    <property type="entry name" value="DNA mismatch repair protein MutL"/>
    <property type="match status" value="1"/>
</dbReference>
<feature type="compositionally biased region" description="Acidic residues" evidence="4">
    <location>
        <begin position="723"/>
        <end position="735"/>
    </location>
</feature>
<feature type="compositionally biased region" description="Polar residues" evidence="4">
    <location>
        <begin position="577"/>
        <end position="588"/>
    </location>
</feature>
<dbReference type="InterPro" id="IPR002099">
    <property type="entry name" value="MutL/Mlh/PMS"/>
</dbReference>
<feature type="compositionally biased region" description="Basic and acidic residues" evidence="4">
    <location>
        <begin position="401"/>
        <end position="416"/>
    </location>
</feature>
<dbReference type="Gene3D" id="3.30.1540.20">
    <property type="entry name" value="MutL, C-terminal domain, dimerisation subdomain"/>
    <property type="match status" value="1"/>
</dbReference>
<evidence type="ECO:0000256" key="4">
    <source>
        <dbReference type="SAM" id="MobiDB-lite"/>
    </source>
</evidence>
<dbReference type="Gene3D" id="3.30.565.10">
    <property type="entry name" value="Histidine kinase-like ATPase, C-terminal domain"/>
    <property type="match status" value="1"/>
</dbReference>
<dbReference type="SUPFAM" id="SSF55874">
    <property type="entry name" value="ATPase domain of HSP90 chaperone/DNA topoisomerase II/histidine kinase"/>
    <property type="match status" value="1"/>
</dbReference>
<dbReference type="InterPro" id="IPR042121">
    <property type="entry name" value="MutL_C_regsub"/>
</dbReference>
<feature type="compositionally biased region" description="Low complexity" evidence="4">
    <location>
        <begin position="418"/>
        <end position="430"/>
    </location>
</feature>
<feature type="region of interest" description="Disordered" evidence="4">
    <location>
        <begin position="448"/>
        <end position="552"/>
    </location>
</feature>
<dbReference type="CDD" id="cd16926">
    <property type="entry name" value="HATPase_MutL-MLH-PMS-like"/>
    <property type="match status" value="1"/>
</dbReference>
<dbReference type="FunFam" id="3.30.230.10:FF:000120">
    <property type="entry name" value="Mismatch repair endonuclease PMS2"/>
    <property type="match status" value="1"/>
</dbReference>
<dbReference type="Gene3D" id="3.30.230.10">
    <property type="match status" value="1"/>
</dbReference>
<dbReference type="InterPro" id="IPR037198">
    <property type="entry name" value="MutL_C_sf"/>
</dbReference>
<dbReference type="InterPro" id="IPR020568">
    <property type="entry name" value="Ribosomal_Su5_D2-typ_SF"/>
</dbReference>
<organism evidence="7 8">
    <name type="scientific">Sporormia fimetaria CBS 119925</name>
    <dbReference type="NCBI Taxonomy" id="1340428"/>
    <lineage>
        <taxon>Eukaryota</taxon>
        <taxon>Fungi</taxon>
        <taxon>Dikarya</taxon>
        <taxon>Ascomycota</taxon>
        <taxon>Pezizomycotina</taxon>
        <taxon>Dothideomycetes</taxon>
        <taxon>Pleosporomycetidae</taxon>
        <taxon>Pleosporales</taxon>
        <taxon>Sporormiaceae</taxon>
        <taxon>Sporormia</taxon>
    </lineage>
</organism>
<dbReference type="InterPro" id="IPR014790">
    <property type="entry name" value="MutL_C"/>
</dbReference>
<dbReference type="CDD" id="cd03484">
    <property type="entry name" value="MutL_Trans_hPMS_2_like"/>
    <property type="match status" value="1"/>
</dbReference>
<keyword evidence="8" id="KW-1185">Reference proteome</keyword>
<dbReference type="OrthoDB" id="10263226at2759"/>
<dbReference type="Pfam" id="PF01119">
    <property type="entry name" value="DNA_mis_repair"/>
    <property type="match status" value="1"/>
</dbReference>
<dbReference type="Proteomes" id="UP000799440">
    <property type="component" value="Unassembled WGS sequence"/>
</dbReference>
<protein>
    <recommendedName>
        <fullName evidence="3">DNA mismatch repair protein PMS1</fullName>
    </recommendedName>
</protein>
<dbReference type="Pfam" id="PF08676">
    <property type="entry name" value="MutL_C"/>
    <property type="match status" value="1"/>
</dbReference>
<dbReference type="GO" id="GO:0140664">
    <property type="term" value="F:ATP-dependent DNA damage sensor activity"/>
    <property type="evidence" value="ECO:0007669"/>
    <property type="project" value="InterPro"/>
</dbReference>
<evidence type="ECO:0000313" key="8">
    <source>
        <dbReference type="Proteomes" id="UP000799440"/>
    </source>
</evidence>
<comment type="similarity">
    <text evidence="1">Belongs to the DNA mismatch repair MutL/HexB family.</text>
</comment>
<dbReference type="NCBIfam" id="TIGR00585">
    <property type="entry name" value="mutl"/>
    <property type="match status" value="1"/>
</dbReference>
<accession>A0A6A6VI06</accession>
<dbReference type="InterPro" id="IPR042120">
    <property type="entry name" value="MutL_C_dimsub"/>
</dbReference>
<feature type="domain" description="MutL C-terminal dimerisation" evidence="5">
    <location>
        <begin position="845"/>
        <end position="1010"/>
    </location>
</feature>
<dbReference type="PROSITE" id="PS00058">
    <property type="entry name" value="DNA_MISMATCH_REPAIR_1"/>
    <property type="match status" value="1"/>
</dbReference>
<feature type="compositionally biased region" description="Polar residues" evidence="4">
    <location>
        <begin position="387"/>
        <end position="396"/>
    </location>
</feature>
<dbReference type="SUPFAM" id="SSF54211">
    <property type="entry name" value="Ribosomal protein S5 domain 2-like"/>
    <property type="match status" value="1"/>
</dbReference>
<keyword evidence="2" id="KW-0227">DNA damage</keyword>
<dbReference type="PANTHER" id="PTHR10073">
    <property type="entry name" value="DNA MISMATCH REPAIR PROTEIN MLH, PMS, MUTL"/>
    <property type="match status" value="1"/>
</dbReference>
<dbReference type="InterPro" id="IPR036890">
    <property type="entry name" value="HATPase_C_sf"/>
</dbReference>
<feature type="compositionally biased region" description="Acidic residues" evidence="4">
    <location>
        <begin position="653"/>
        <end position="666"/>
    </location>
</feature>
<dbReference type="FunFam" id="3.30.1370.100:FF:000001">
    <property type="entry name" value="Mismatch repair endonuclease pms1, putative"/>
    <property type="match status" value="1"/>
</dbReference>
<dbReference type="InterPro" id="IPR013507">
    <property type="entry name" value="DNA_mismatch_S5_2-like"/>
</dbReference>
<dbReference type="GO" id="GO:0030983">
    <property type="term" value="F:mismatched DNA binding"/>
    <property type="evidence" value="ECO:0007669"/>
    <property type="project" value="InterPro"/>
</dbReference>
<feature type="compositionally biased region" description="Basic and acidic residues" evidence="4">
    <location>
        <begin position="642"/>
        <end position="652"/>
    </location>
</feature>
<feature type="region of interest" description="Disordered" evidence="4">
    <location>
        <begin position="383"/>
        <end position="435"/>
    </location>
</feature>
<dbReference type="SMART" id="SM00853">
    <property type="entry name" value="MutL_C"/>
    <property type="match status" value="1"/>
</dbReference>
<dbReference type="FunFam" id="3.30.565.10:FF:000014">
    <property type="entry name" value="Mismatch repair endonuclease pms1, putative"/>
    <property type="match status" value="1"/>
</dbReference>
<dbReference type="PANTHER" id="PTHR10073:SF52">
    <property type="entry name" value="MISMATCH REPAIR ENDONUCLEASE PMS2"/>
    <property type="match status" value="1"/>
</dbReference>
<dbReference type="GO" id="GO:0000710">
    <property type="term" value="P:meiotic mismatch repair"/>
    <property type="evidence" value="ECO:0007669"/>
    <property type="project" value="UniProtKB-ARBA"/>
</dbReference>
<evidence type="ECO:0000313" key="7">
    <source>
        <dbReference type="EMBL" id="KAF2750215.1"/>
    </source>
</evidence>
<evidence type="ECO:0000259" key="6">
    <source>
        <dbReference type="SMART" id="SM01340"/>
    </source>
</evidence>
<dbReference type="GO" id="GO:0016887">
    <property type="term" value="F:ATP hydrolysis activity"/>
    <property type="evidence" value="ECO:0007669"/>
    <property type="project" value="InterPro"/>
</dbReference>
<dbReference type="AlphaFoldDB" id="A0A6A6VI06"/>
<dbReference type="EMBL" id="MU006564">
    <property type="protein sequence ID" value="KAF2750215.1"/>
    <property type="molecule type" value="Genomic_DNA"/>
</dbReference>
<evidence type="ECO:0000259" key="5">
    <source>
        <dbReference type="SMART" id="SM00853"/>
    </source>
</evidence>
<feature type="compositionally biased region" description="Polar residues" evidence="4">
    <location>
        <begin position="598"/>
        <end position="613"/>
    </location>
</feature>
<feature type="region of interest" description="Disordered" evidence="4">
    <location>
        <begin position="577"/>
        <end position="616"/>
    </location>
</feature>
<sequence>MATIKPIEGRSVHQIQSGQVIVDLNSVVKELVENALDAGATAIEVRFKNHGLDSIEVQDNGSGIAPEDFDTIGLKHYTSKLSTYDDLDSLTTFGFRGEALSSLCALSKFHIITARASDGAKGTKLDFETSGKLKGTSVVAAKQGTTVVVDSLFYNLPVRRKELEKTVKREYIKVLGLLHAYACISVGVKFSVSNQVPKGKKTVAFSTNANASTKENIANVYGAKTLLALVPLDLKFEMDPCNRPGATQTARNWSTQEDSGARTIKVVGYISRPVVGEGRQTPDRQMFFVNTRPCLLPQVSKAFNEVYKLYNITQSPFIFADIKLDTNAYDVNVSPDKRSIMLHDQTALLESLKNALVELFEMHEQSVPRSQLFERRVSTFKPPSVRPQVSVNSVPEDTQADIDKPIKADDENEARSDSSGGPSSPMAPGGRKSFPGFVKASLIEQFAERDTEERRVNSITRPKPTVLSEKRPCALPNEGMTTANYSIRDPSPLFEPDDKPATRSPLPPKPVQDFHARFLSQEAKRPESRASASDHDEPSIPSVTQSPLKSLSQSTIQNAFDRMRPMRSPLQEATITIGDTTTVSQIGSSARPVKRTRTPQSSFSGSRRSQPQSKPLLIKSLRGFVALGTQIASGGEDEGEETAEREGFRGEAQEDSDEMDSQDAEGEDTRMSDAQPSRSPSPEKRAPPEARVMAMEGIEQTIEKHLTDNEALSEGEGSIDAGPEPEDGSDDEYLDDSEKKAREEAKVAQMIAEAEEAAARPTEANIKRAKKLLRPTRKQYQTVGVNRDVDTSIDAIRAQIQNLQANLATDDISSHPDSLLPSTQLNPEERLTLTVSKSDFSAMRIIGQFNLGFILAVRPPTPSIPTPDLFIIDQHASDEKYNFEKFAASTVLVSQRLVHPHPLELTAIEEETILNHEHAVTANGFGVTVDTSGETPVGQRAQLVSLPMAKGATFTPTDFEELLTLLEDCTVSSSPSESASSMRYIPRPSKVRKLLASRACRSSIMIGKTLSLGKMQAVVRNMGEMDKPWSCPHGRPTMRHLFALDGWNGWEEWTYVEDDEVDGEEDEGVQRGGKTDWKAYLEER</sequence>
<proteinExistence type="inferred from homology"/>
<gene>
    <name evidence="7" type="ORF">M011DRAFT_474680</name>
</gene>
<dbReference type="Gene3D" id="3.30.1370.100">
    <property type="entry name" value="MutL, C-terminal domain, regulatory subdomain"/>
    <property type="match status" value="1"/>
</dbReference>
<dbReference type="InterPro" id="IPR014762">
    <property type="entry name" value="DNA_mismatch_repair_CS"/>
</dbReference>
<evidence type="ECO:0000256" key="3">
    <source>
        <dbReference type="ARBA" id="ARBA00070941"/>
    </source>
</evidence>
<dbReference type="InterPro" id="IPR038973">
    <property type="entry name" value="MutL/Mlh/Pms-like"/>
</dbReference>
<dbReference type="GO" id="GO:0032389">
    <property type="term" value="C:MutLalpha complex"/>
    <property type="evidence" value="ECO:0007669"/>
    <property type="project" value="TreeGrafter"/>
</dbReference>
<feature type="compositionally biased region" description="Polar residues" evidence="4">
    <location>
        <begin position="541"/>
        <end position="552"/>
    </location>
</feature>
<evidence type="ECO:0000256" key="2">
    <source>
        <dbReference type="ARBA" id="ARBA00022763"/>
    </source>
</evidence>